<dbReference type="PANTHER" id="PTHR43176:SF3">
    <property type="entry name" value="3-HYDROXYISOBUTYRYL-COA HYDROLASE, MITOCHONDRIAL"/>
    <property type="match status" value="1"/>
</dbReference>
<dbReference type="InterPro" id="IPR029045">
    <property type="entry name" value="ClpP/crotonase-like_dom_sf"/>
</dbReference>
<dbReference type="InterPro" id="IPR045004">
    <property type="entry name" value="ECH_dom"/>
</dbReference>
<comment type="catalytic activity">
    <reaction evidence="1">
        <text>3-hydroxy-2-methylpropanoyl-CoA + H2O = 3-hydroxy-2-methylpropanoate + CoA + H(+)</text>
        <dbReference type="Rhea" id="RHEA:20888"/>
        <dbReference type="ChEBI" id="CHEBI:11805"/>
        <dbReference type="ChEBI" id="CHEBI:15377"/>
        <dbReference type="ChEBI" id="CHEBI:15378"/>
        <dbReference type="ChEBI" id="CHEBI:57287"/>
        <dbReference type="ChEBI" id="CHEBI:57340"/>
        <dbReference type="EC" id="3.1.2.4"/>
    </reaction>
</comment>
<dbReference type="EC" id="3.1.2.4" evidence="2"/>
<dbReference type="PANTHER" id="PTHR43176">
    <property type="entry name" value="3-HYDROXYISOBUTYRYL-COA HYDROLASE-RELATED"/>
    <property type="match status" value="1"/>
</dbReference>
<evidence type="ECO:0000256" key="1">
    <source>
        <dbReference type="ARBA" id="ARBA00001709"/>
    </source>
</evidence>
<evidence type="ECO:0000313" key="6">
    <source>
        <dbReference type="Proteomes" id="UP000286208"/>
    </source>
</evidence>
<name>A0A438BHS4_9NOCA</name>
<dbReference type="Gene3D" id="3.90.226.10">
    <property type="entry name" value="2-enoyl-CoA Hydratase, Chain A, domain 1"/>
    <property type="match status" value="1"/>
</dbReference>
<evidence type="ECO:0000259" key="4">
    <source>
        <dbReference type="Pfam" id="PF16113"/>
    </source>
</evidence>
<dbReference type="EMBL" id="RKLP01000002">
    <property type="protein sequence ID" value="RVW10639.1"/>
    <property type="molecule type" value="Genomic_DNA"/>
</dbReference>
<organism evidence="5 6">
    <name type="scientific">Prescottella agglutinans</name>
    <dbReference type="NCBI Taxonomy" id="1644129"/>
    <lineage>
        <taxon>Bacteria</taxon>
        <taxon>Bacillati</taxon>
        <taxon>Actinomycetota</taxon>
        <taxon>Actinomycetes</taxon>
        <taxon>Mycobacteriales</taxon>
        <taxon>Nocardiaceae</taxon>
        <taxon>Prescottella</taxon>
    </lineage>
</organism>
<dbReference type="AlphaFoldDB" id="A0A438BHS4"/>
<dbReference type="CDD" id="cd06558">
    <property type="entry name" value="crotonase-like"/>
    <property type="match status" value="1"/>
</dbReference>
<dbReference type="NCBIfam" id="NF004127">
    <property type="entry name" value="PRK05617.1"/>
    <property type="match status" value="1"/>
</dbReference>
<dbReference type="GO" id="GO:0003860">
    <property type="term" value="F:3-hydroxyisobutyryl-CoA hydrolase activity"/>
    <property type="evidence" value="ECO:0007669"/>
    <property type="project" value="UniProtKB-EC"/>
</dbReference>
<dbReference type="GO" id="GO:0016853">
    <property type="term" value="F:isomerase activity"/>
    <property type="evidence" value="ECO:0007669"/>
    <property type="project" value="UniProtKB-KW"/>
</dbReference>
<gene>
    <name evidence="5" type="ORF">EGT67_05645</name>
</gene>
<feature type="domain" description="Enoyl-CoA hydratase/isomerase" evidence="4">
    <location>
        <begin position="15"/>
        <end position="335"/>
    </location>
</feature>
<dbReference type="Proteomes" id="UP000286208">
    <property type="component" value="Unassembled WGS sequence"/>
</dbReference>
<reference evidence="5 6" key="1">
    <citation type="submission" date="2018-11" db="EMBL/GenBank/DDBJ databases">
        <title>Rhodococcus spongicola sp. nov. and Rhodococcus xishaensis sp. nov. from marine sponges.</title>
        <authorList>
            <person name="Li L."/>
            <person name="Lin H.W."/>
        </authorList>
    </citation>
    <scope>NUCLEOTIDE SEQUENCE [LARGE SCALE GENOMIC DNA]</scope>
    <source>
        <strain evidence="5 6">CCTCC AB2014297</strain>
    </source>
</reference>
<dbReference type="GO" id="GO:0006574">
    <property type="term" value="P:L-valine catabolic process"/>
    <property type="evidence" value="ECO:0007669"/>
    <property type="project" value="TreeGrafter"/>
</dbReference>
<evidence type="ECO:0000256" key="3">
    <source>
        <dbReference type="ARBA" id="ARBA00022801"/>
    </source>
</evidence>
<keyword evidence="3" id="KW-0378">Hydrolase</keyword>
<proteinExistence type="predicted"/>
<comment type="caution">
    <text evidence="5">The sequence shown here is derived from an EMBL/GenBank/DDBJ whole genome shotgun (WGS) entry which is preliminary data.</text>
</comment>
<dbReference type="SUPFAM" id="SSF52096">
    <property type="entry name" value="ClpP/crotonase"/>
    <property type="match status" value="1"/>
</dbReference>
<sequence length="356" mass="37879">MTSFIETRVHGSVAEIVLDRPRALNALDNSMIRDMYDALVQWRDDDAISAVLVTSSSDRAFCAGGDIKSVRQSSLDRDTNAVHKFFSTEYKLNALIANYPKPYIALIDGHAMGGGLGISVHGSVRVVTERAGLAMPETAIGFFPDVGASYFLPRLTGAAGMYLGLTGARASGADAVAIGLATHFVTSDKVDALAADIRAMSAGDLDTVLARHVTDAPASEMAERQAEIDRVFGSGTLADMVARLTGDDVWTKTTREELASVAPSSLWITAELVRRGADLTLEQCLDLELTLGAEVTCNADFIEGVRALLVDKDRNPSWNPPAIADIDPEAIEALFTEITADPAERTPSGGHGKVQA</sequence>
<dbReference type="Pfam" id="PF16113">
    <property type="entry name" value="ECH_2"/>
    <property type="match status" value="1"/>
</dbReference>
<accession>A0A438BHS4</accession>
<dbReference type="RefSeq" id="WP_127915076.1">
    <property type="nucleotide sequence ID" value="NZ_RKLP01000002.1"/>
</dbReference>
<dbReference type="InterPro" id="IPR032259">
    <property type="entry name" value="HIBYL-CoA-H"/>
</dbReference>
<keyword evidence="5" id="KW-0413">Isomerase</keyword>
<keyword evidence="6" id="KW-1185">Reference proteome</keyword>
<dbReference type="GO" id="GO:0005829">
    <property type="term" value="C:cytosol"/>
    <property type="evidence" value="ECO:0007669"/>
    <property type="project" value="TreeGrafter"/>
</dbReference>
<evidence type="ECO:0000313" key="5">
    <source>
        <dbReference type="EMBL" id="RVW10639.1"/>
    </source>
</evidence>
<dbReference type="OrthoDB" id="9790967at2"/>
<protein>
    <recommendedName>
        <fullName evidence="2">3-hydroxyisobutyryl-CoA hydrolase</fullName>
        <ecNumber evidence="2">3.1.2.4</ecNumber>
    </recommendedName>
</protein>
<evidence type="ECO:0000256" key="2">
    <source>
        <dbReference type="ARBA" id="ARBA00011915"/>
    </source>
</evidence>